<evidence type="ECO:0000313" key="13">
    <source>
        <dbReference type="EMBL" id="RRD70353.1"/>
    </source>
</evidence>
<dbReference type="UniPathway" id="UPA00560"/>
<dbReference type="InterPro" id="IPR050575">
    <property type="entry name" value="BMC_shell"/>
</dbReference>
<dbReference type="RefSeq" id="WP_001564047.1">
    <property type="nucleotide sequence ID" value="NZ_AP019189.1"/>
</dbReference>
<dbReference type="PROSITE" id="PS51931">
    <property type="entry name" value="BMC_CP"/>
    <property type="match status" value="1"/>
</dbReference>
<evidence type="ECO:0000313" key="15">
    <source>
        <dbReference type="Proteomes" id="UP000472856"/>
    </source>
</evidence>
<proteinExistence type="inferred from homology"/>
<dbReference type="EMBL" id="JAAJRI010000013">
    <property type="protein sequence ID" value="NGE89849.1"/>
    <property type="molecule type" value="Genomic_DNA"/>
</dbReference>
<reference evidence="12 15" key="5">
    <citation type="submission" date="2020-02" db="EMBL/GenBank/DDBJ databases">
        <title>WGS of Carbapenem-Resistant Enterobacteriaceae.</title>
        <authorList>
            <person name="Tokajian S."/>
            <person name="El Chaar M."/>
            <person name="El Khoury M."/>
        </authorList>
    </citation>
    <scope>NUCLEOTIDE SEQUENCE [LARGE SCALE GENOMIC DNA]</scope>
    <source>
        <strain evidence="12 15">ECM_75</strain>
    </source>
</reference>
<reference evidence="9" key="3">
    <citation type="submission" date="2019-09" db="EMBL/GenBank/DDBJ databases">
        <authorList>
            <consortium name="NCBI Pathogen Detection Project"/>
        </authorList>
    </citation>
    <scope>NUCLEOTIDE SEQUENCE</scope>
    <source>
        <strain evidence="9">EC00618</strain>
    </source>
</reference>
<dbReference type="Proteomes" id="UP000472856">
    <property type="component" value="Unassembled WGS sequence"/>
</dbReference>
<reference evidence="10" key="6">
    <citation type="submission" date="2022-08" db="EMBL/GenBank/DDBJ databases">
        <title>Genome sequencing of human pathogens.</title>
        <authorList>
            <person name="Cao X."/>
        </authorList>
    </citation>
    <scope>NUCLEOTIDE SEQUENCE</scope>
    <source>
        <strain evidence="10">EC16126</strain>
    </source>
</reference>
<comment type="subcellular location">
    <subcellularLocation>
        <location evidence="3">Bacterial microcompartment</location>
    </subcellularLocation>
</comment>
<dbReference type="Proteomes" id="UP001211064">
    <property type="component" value="Unassembled WGS sequence"/>
</dbReference>
<evidence type="ECO:0000256" key="4">
    <source>
        <dbReference type="ARBA" id="ARBA00024446"/>
    </source>
</evidence>
<reference evidence="11 16" key="4">
    <citation type="submission" date="2019-10" db="EMBL/GenBank/DDBJ databases">
        <title>Comparative genomic analysis of antimicrobial resistant Escherichia coli of diverse origin.</title>
        <authorList>
            <person name="Ghatak S."/>
            <person name="Milton A.P."/>
            <person name="Rhetso K."/>
            <person name="Purkait D."/>
            <person name="Das S."/>
            <person name="Puro K.-U."/>
            <person name="Shakuntala I."/>
            <person name="Sen A."/>
            <person name="Sanjukta R."/>
            <person name="Priya G.B."/>
            <person name="Mawlong M."/>
            <person name="Lyngdoh V."/>
            <person name="Rynghang J."/>
            <person name="Mawphlang B.L."/>
        </authorList>
    </citation>
    <scope>NUCLEOTIDE SEQUENCE [LARGE SCALE GENOMIC DNA]</scope>
    <source>
        <strain evidence="11 16">SE161</strain>
    </source>
</reference>
<dbReference type="EMBL" id="JANWOR010000586">
    <property type="protein sequence ID" value="MDA4179359.1"/>
    <property type="molecule type" value="Genomic_DNA"/>
</dbReference>
<dbReference type="EMBL" id="RQTU01000065">
    <property type="protein sequence ID" value="RRD70353.1"/>
    <property type="molecule type" value="Genomic_DNA"/>
</dbReference>
<keyword evidence="4" id="KW-1283">Bacterial microcompartment</keyword>
<dbReference type="GO" id="GO:0031469">
    <property type="term" value="C:bacterial microcompartment"/>
    <property type="evidence" value="ECO:0007669"/>
    <property type="project" value="UniProtKB-SubCell"/>
</dbReference>
<name>A0A061KG56_ECOLX</name>
<protein>
    <submittedName>
        <fullName evidence="13">BMC domain-containing protein</fullName>
    </submittedName>
    <submittedName>
        <fullName evidence="10">Propanediol utilization system shell hexameric protein GrpS</fullName>
    </submittedName>
</protein>
<evidence type="ECO:0000256" key="6">
    <source>
        <dbReference type="SAM" id="MobiDB-lite"/>
    </source>
</evidence>
<evidence type="ECO:0000313" key="12">
    <source>
        <dbReference type="EMBL" id="NGE89849.1"/>
    </source>
</evidence>
<dbReference type="AlphaFoldDB" id="A0A061KG56"/>
<dbReference type="InterPro" id="IPR037233">
    <property type="entry name" value="CcmK-like_sf"/>
</dbReference>
<dbReference type="PANTHER" id="PTHR33941">
    <property type="entry name" value="PROPANEDIOL UTILIZATION PROTEIN PDUA"/>
    <property type="match status" value="1"/>
</dbReference>
<gene>
    <name evidence="10" type="primary">grpS</name>
    <name evidence="13" type="ORF">EIA08_26065</name>
    <name evidence="11" type="ORF">F9B07_06980</name>
    <name evidence="12" type="ORF">G5603_16865</name>
    <name evidence="9" type="ORF">HL563_05785</name>
    <name evidence="10" type="ORF">NY836_18640</name>
</gene>
<evidence type="ECO:0000313" key="11">
    <source>
        <dbReference type="EMBL" id="MTE88580.1"/>
    </source>
</evidence>
<evidence type="ECO:0000256" key="3">
    <source>
        <dbReference type="ARBA" id="ARBA00024322"/>
    </source>
</evidence>
<reference evidence="13 14" key="2">
    <citation type="submission" date="2018-11" db="EMBL/GenBank/DDBJ databases">
        <title>Enterobacteriaceae from Patient.</title>
        <authorList>
            <person name="Shen C."/>
            <person name="Yang Y."/>
            <person name="Tian G."/>
        </authorList>
    </citation>
    <scope>NUCLEOTIDE SEQUENCE [LARGE SCALE GENOMIC DNA]</scope>
    <source>
        <strain evidence="13 14">GBGD28</strain>
    </source>
</reference>
<sequence length="181" mass="18658">MSGKSLGLIETVGMSAAVEAADAAMKSANVSLVGYELTKGGGMVTVKLEGEVGAINAAVAAAISAASRVGEVYAHKVIARTAQHIEQIIHSKVTAGVAEPQPEVPAAQPTLQAENAPSQTFPVVNLDTSISASCMDVTDETLKSMEQHQPVKPSIENTKPTKSDVPQEAAKKGPRSSGKKK</sequence>
<dbReference type="InterPro" id="IPR044870">
    <property type="entry name" value="BMC_CP"/>
</dbReference>
<dbReference type="SMART" id="SM00877">
    <property type="entry name" value="BMC"/>
    <property type="match status" value="1"/>
</dbReference>
<dbReference type="GO" id="GO:0046336">
    <property type="term" value="P:ethanolamine catabolic process"/>
    <property type="evidence" value="ECO:0007669"/>
    <property type="project" value="UniProtKB-UniPathway"/>
</dbReference>
<dbReference type="PANTHER" id="PTHR33941:SF11">
    <property type="entry name" value="BACTERIAL MICROCOMPARTMENT SHELL PROTEIN PDUJ"/>
    <property type="match status" value="1"/>
</dbReference>
<accession>A0A061KG56</accession>
<evidence type="ECO:0000313" key="9">
    <source>
        <dbReference type="EMBL" id="HAJ0833251.1"/>
    </source>
</evidence>
<dbReference type="Pfam" id="PF00936">
    <property type="entry name" value="BMC"/>
    <property type="match status" value="1"/>
</dbReference>
<reference evidence="9" key="1">
    <citation type="journal article" date="2018" name="Genome Biol.">
        <title>SKESA: strategic k-mer extension for scrupulous assemblies.</title>
        <authorList>
            <person name="Souvorov A."/>
            <person name="Agarwala R."/>
            <person name="Lipman D.J."/>
        </authorList>
    </citation>
    <scope>NUCLEOTIDE SEQUENCE [LARGE SCALE GENOMIC DNA]</scope>
    <source>
        <strain evidence="9">EC00618</strain>
    </source>
</reference>
<evidence type="ECO:0000256" key="1">
    <source>
        <dbReference type="ARBA" id="ARBA00004836"/>
    </source>
</evidence>
<evidence type="ECO:0000313" key="10">
    <source>
        <dbReference type="EMBL" id="MDA4179359.1"/>
    </source>
</evidence>
<organism evidence="13 14">
    <name type="scientific">Escherichia coli</name>
    <dbReference type="NCBI Taxonomy" id="562"/>
    <lineage>
        <taxon>Bacteria</taxon>
        <taxon>Pseudomonadati</taxon>
        <taxon>Pseudomonadota</taxon>
        <taxon>Gammaproteobacteria</taxon>
        <taxon>Enterobacterales</taxon>
        <taxon>Enterobacteriaceae</taxon>
        <taxon>Escherichia</taxon>
    </lineage>
</organism>
<dbReference type="Gene3D" id="3.30.70.1710">
    <property type="match status" value="1"/>
</dbReference>
<comment type="caution">
    <text evidence="13">The sequence shown here is derived from an EMBL/GenBank/DDBJ whole genome shotgun (WGS) entry which is preliminary data.</text>
</comment>
<dbReference type="PROSITE" id="PS51930">
    <property type="entry name" value="BMC_2"/>
    <property type="match status" value="1"/>
</dbReference>
<dbReference type="EMBL" id="DABGYN010000004">
    <property type="protein sequence ID" value="HAJ0833251.1"/>
    <property type="molecule type" value="Genomic_DNA"/>
</dbReference>
<dbReference type="CDD" id="cd07045">
    <property type="entry name" value="BMC_CcmK_like"/>
    <property type="match status" value="1"/>
</dbReference>
<dbReference type="Proteomes" id="UP000271008">
    <property type="component" value="Unassembled WGS sequence"/>
</dbReference>
<comment type="pathway">
    <text evidence="1">Polyol metabolism; 1,2-propanediol degradation.</text>
</comment>
<dbReference type="Proteomes" id="UP000486847">
    <property type="component" value="Unassembled WGS sequence"/>
</dbReference>
<evidence type="ECO:0000313" key="14">
    <source>
        <dbReference type="Proteomes" id="UP000271008"/>
    </source>
</evidence>
<evidence type="ECO:0000256" key="2">
    <source>
        <dbReference type="ARBA" id="ARBA00005095"/>
    </source>
</evidence>
<feature type="region of interest" description="Disordered" evidence="6">
    <location>
        <begin position="141"/>
        <end position="181"/>
    </location>
</feature>
<evidence type="ECO:0000313" key="16">
    <source>
        <dbReference type="Proteomes" id="UP000486847"/>
    </source>
</evidence>
<dbReference type="SUPFAM" id="SSF143414">
    <property type="entry name" value="CcmK-like"/>
    <property type="match status" value="1"/>
</dbReference>
<feature type="compositionally biased region" description="Basic residues" evidence="6">
    <location>
        <begin position="172"/>
        <end position="181"/>
    </location>
</feature>
<dbReference type="InterPro" id="IPR000249">
    <property type="entry name" value="BMC_dom"/>
</dbReference>
<comment type="pathway">
    <text evidence="2">Amine and polyamine degradation; ethanolamine degradation.</text>
</comment>
<feature type="domain" description="BMC circularly permuted" evidence="8">
    <location>
        <begin position="1"/>
        <end position="73"/>
    </location>
</feature>
<evidence type="ECO:0000259" key="8">
    <source>
        <dbReference type="PROSITE" id="PS51931"/>
    </source>
</evidence>
<evidence type="ECO:0000259" key="7">
    <source>
        <dbReference type="PROSITE" id="PS51930"/>
    </source>
</evidence>
<feature type="domain" description="BMC" evidence="7">
    <location>
        <begin position="5"/>
        <end position="90"/>
    </location>
</feature>
<dbReference type="EMBL" id="WCEW01000006">
    <property type="protein sequence ID" value="MTE88580.1"/>
    <property type="molecule type" value="Genomic_DNA"/>
</dbReference>
<comment type="similarity">
    <text evidence="5">Belongs to the bacterial microcompartments protein family.</text>
</comment>
<evidence type="ECO:0000256" key="5">
    <source>
        <dbReference type="PROSITE-ProRule" id="PRU01278"/>
    </source>
</evidence>
<dbReference type="InterPro" id="IPR044872">
    <property type="entry name" value="CcmK/CsoS1_BMC"/>
</dbReference>